<protein>
    <recommendedName>
        <fullName evidence="8">Subtilase family protein</fullName>
    </recommendedName>
</protein>
<evidence type="ECO:0000256" key="3">
    <source>
        <dbReference type="ARBA" id="ARBA00022825"/>
    </source>
</evidence>
<name>A0ABP4BC30_9ACTN</name>
<dbReference type="Proteomes" id="UP001500542">
    <property type="component" value="Unassembled WGS sequence"/>
</dbReference>
<keyword evidence="2" id="KW-0378">Hydrolase</keyword>
<feature type="compositionally biased region" description="Polar residues" evidence="4">
    <location>
        <begin position="164"/>
        <end position="177"/>
    </location>
</feature>
<dbReference type="InterPro" id="IPR036852">
    <property type="entry name" value="Peptidase_S8/S53_dom_sf"/>
</dbReference>
<keyword evidence="1" id="KW-0645">Protease</keyword>
<keyword evidence="5" id="KW-0732">Signal</keyword>
<feature type="compositionally biased region" description="Low complexity" evidence="4">
    <location>
        <begin position="29"/>
        <end position="46"/>
    </location>
</feature>
<organism evidence="6 7">
    <name type="scientific">Kribbella koreensis</name>
    <dbReference type="NCBI Taxonomy" id="57909"/>
    <lineage>
        <taxon>Bacteria</taxon>
        <taxon>Bacillati</taxon>
        <taxon>Actinomycetota</taxon>
        <taxon>Actinomycetes</taxon>
        <taxon>Propionibacteriales</taxon>
        <taxon>Kribbellaceae</taxon>
        <taxon>Kribbella</taxon>
    </lineage>
</organism>
<feature type="region of interest" description="Disordered" evidence="4">
    <location>
        <begin position="164"/>
        <end position="192"/>
    </location>
</feature>
<dbReference type="EMBL" id="BAAAHK010000009">
    <property type="protein sequence ID" value="GAA0946527.1"/>
    <property type="molecule type" value="Genomic_DNA"/>
</dbReference>
<evidence type="ECO:0000313" key="6">
    <source>
        <dbReference type="EMBL" id="GAA0946527.1"/>
    </source>
</evidence>
<evidence type="ECO:0000256" key="5">
    <source>
        <dbReference type="SAM" id="SignalP"/>
    </source>
</evidence>
<comment type="caution">
    <text evidence="6">The sequence shown here is derived from an EMBL/GenBank/DDBJ whole genome shotgun (WGS) entry which is preliminary data.</text>
</comment>
<keyword evidence="7" id="KW-1185">Reference proteome</keyword>
<feature type="region of interest" description="Disordered" evidence="4">
    <location>
        <begin position="29"/>
        <end position="56"/>
    </location>
</feature>
<evidence type="ECO:0008006" key="8">
    <source>
        <dbReference type="Google" id="ProtNLM"/>
    </source>
</evidence>
<reference evidence="7" key="1">
    <citation type="journal article" date="2019" name="Int. J. Syst. Evol. Microbiol.">
        <title>The Global Catalogue of Microorganisms (GCM) 10K type strain sequencing project: providing services to taxonomists for standard genome sequencing and annotation.</title>
        <authorList>
            <consortium name="The Broad Institute Genomics Platform"/>
            <consortium name="The Broad Institute Genome Sequencing Center for Infectious Disease"/>
            <person name="Wu L."/>
            <person name="Ma J."/>
        </authorList>
    </citation>
    <scope>NUCLEOTIDE SEQUENCE [LARGE SCALE GENOMIC DNA]</scope>
    <source>
        <strain evidence="7">JCM 10977</strain>
    </source>
</reference>
<dbReference type="Gene3D" id="3.40.50.200">
    <property type="entry name" value="Peptidase S8/S53 domain"/>
    <property type="match status" value="1"/>
</dbReference>
<dbReference type="SUPFAM" id="SSF52743">
    <property type="entry name" value="Subtilisin-like"/>
    <property type="match status" value="1"/>
</dbReference>
<evidence type="ECO:0000256" key="1">
    <source>
        <dbReference type="ARBA" id="ARBA00022670"/>
    </source>
</evidence>
<evidence type="ECO:0000256" key="2">
    <source>
        <dbReference type="ARBA" id="ARBA00022801"/>
    </source>
</evidence>
<dbReference type="RefSeq" id="WP_343972654.1">
    <property type="nucleotide sequence ID" value="NZ_BAAAHK010000009.1"/>
</dbReference>
<feature type="chain" id="PRO_5046492137" description="Subtilase family protein" evidence="5">
    <location>
        <begin position="33"/>
        <end position="1349"/>
    </location>
</feature>
<sequence length="1349" mass="136660">MPHAQFRYGAATLTVMALTATIVSGSSTLASAAPSTPAQPPVASTPLGSAATPPGQRQGVVPGQVLVTLNQNTSVTGPALAGPAQRRLAARAPQTSDKTLNAKLRAAGATSLHPLFPTLSTADAPDLSRTYVVSVREKDSAAVASTLQGTSGVAYAEPDRYVNTMNAGPQSLPSYATKTPPPPADSSSTEVPTNYAVSNSAQAFLNAGGVNAMGAFSTLQKNFGQQPGTGEIITNVSVGDLTDQSMADAGDAYVKGYGPTTVLKDGRRYLDLPSMPLIPTYVAGADGSLDPAGSTKNQDPVLGEVLLDFSVMAPLPHDQQRAEATGTGYTDLLGIAPGAGYRLVVPQEPTIRQIAGALLAAAHQTPRPSVITASLGFGTDSIGFPGRYLEDDPYVRSVVASIVKNDGIVVSISSNDGTRLYTPAAVGPDGGSTPTDKAANAASATTIDDVALTTTPSQVPDSGAIAAGGTTLDDTLAVPANSGAAHTGTYAETRISGFGTFSSGFGSRLDLSAPSDNIIAFQHSAGGTAQAVSAVFNGGTSASAPEIAAAAAVVLQAGRLAGHRLTPGQVRDLLAETGRRVETPPQIDRKLQVGPQIDVTAATEKALGSKLKDAHPSIIRLSVAHRVTVGGLGGIFLETTDQNRIDLGDMASGGNGEGLVGPVTFAADVTGMPRGGNTQYRLTVGSDHPVSFSSATPAIRVTPRQLLSAAGLPVTSTTDRSVDLTFEVLINGTVQAAVRRTLAIGPSDGRYVESTAPLAPATARAGKPVTVSYDLTGVTTATAPELVVSTVGHWNPSLGPIFSAGWHQPLTASTGTVTIPADAFKGGGGLYGIGIVLSGFGGNPSFVKYGEFAPIRIDGGSEFSRPEAPTFAAGVHSAVVTRSAPTFELSYDVHGVPGAKSAVVEFSAAAPTLFNSMNTFTNANGTTLDNDGVNTPSAATRTLPTTSGTVRLNALSLGLATSTGYSVRVLAVDSKQRITGQASAVSNLVVDDGLAPEGSTLLSFIAAGDNSIAALRTVAGGAEVRRYSTATGTYGAVLTSDPGAGSDYHVIGVAPDSHRVLLAHATQAGGDVRLETWDSANGTLVGDSVLRASEYRVVAGRVDAKRNRAAVLVRTITGNVDSVLPVSLADGSVGVAIIADGNGAVAAGTYSLLELDQSTGGVFLGKIGSAILCLGGVAPAKIDLDTATVTTVGSVSACGHGIVSDGAGTLYNLAAGSVSTKIAPTTTLTPYDEATQTAGDGLALRKGTPSTLAVDGIHHVALVSFAAPEGAIYFGSQQGVVSDNNATSQVAVVDLTSGKVIRTLNTGIVTNRGGLLLHGVQDTSLQLDPATRSAWTYSPDGTQLQQFSY</sequence>
<gene>
    <name evidence="6" type="ORF">GCM10009554_42490</name>
</gene>
<feature type="signal peptide" evidence="5">
    <location>
        <begin position="1"/>
        <end position="32"/>
    </location>
</feature>
<evidence type="ECO:0000256" key="4">
    <source>
        <dbReference type="SAM" id="MobiDB-lite"/>
    </source>
</evidence>
<evidence type="ECO:0000313" key="7">
    <source>
        <dbReference type="Proteomes" id="UP001500542"/>
    </source>
</evidence>
<accession>A0ABP4BC30</accession>
<keyword evidence="3" id="KW-0720">Serine protease</keyword>
<dbReference type="PROSITE" id="PS00138">
    <property type="entry name" value="SUBTILASE_SER"/>
    <property type="match status" value="1"/>
</dbReference>
<proteinExistence type="predicted"/>
<dbReference type="SUPFAM" id="SSF82171">
    <property type="entry name" value="DPP6 N-terminal domain-like"/>
    <property type="match status" value="1"/>
</dbReference>
<dbReference type="InterPro" id="IPR023828">
    <property type="entry name" value="Peptidase_S8_Ser-AS"/>
</dbReference>